<dbReference type="Gene3D" id="1.10.510.10">
    <property type="entry name" value="Transferase(Phosphotransferase) domain 1"/>
    <property type="match status" value="1"/>
</dbReference>
<evidence type="ECO:0000313" key="3">
    <source>
        <dbReference type="EMBL" id="KAF1916784.1"/>
    </source>
</evidence>
<dbReference type="Pfam" id="PF06293">
    <property type="entry name" value="Kdo"/>
    <property type="match status" value="1"/>
</dbReference>
<dbReference type="EMBL" id="ML979135">
    <property type="protein sequence ID" value="KAF1916784.1"/>
    <property type="molecule type" value="Genomic_DNA"/>
</dbReference>
<evidence type="ECO:0000313" key="4">
    <source>
        <dbReference type="Proteomes" id="UP000800096"/>
    </source>
</evidence>
<sequence length="576" mass="65710">MNPGKQTEEETLGKLPLEGLTYPCPRLSDFSLDDNLRPSGCSPGNVYIHKLPKVDLSTLGVIPLELLQGVLSQLDLCTLMGFRRVNRRAIEVVESIPQYKAITKYARNVLRGILSIQLGQWISCETVYEKLCTAECEECGDFGGYFYILTCKRVCFLCFSEEDKYLPLRHGHAIRKFGVNRSVLKTLPCMRSIPGTYSPNEKKSNERLTLVDSESVYRAGITIHGSISSMEQYVLDRSAQKLQDFDRRTSQAMAEGSGTITRRLRRPRTEDPFDSRSGNPMRFMAVVRMPWLNRESHKPEWGFHCIGCQKFHRSRPLHFRRKFTVASFGEHLRQCGNVRNGKHCRVDSEGQSEFRILVDRKFIKYLTIDPGLYDVSDMCFAPTLISMLPPLPPGDWNKGHISHDTSNVHPHFTRIAKLPLPAVTKVSHPLQIDYLELRMGQKLRSNWEIPRLDAETRVYQWIENIQIGPKFLGHLSERGRVIGFIIERINDCRHATPEDLSPCQQALSRLHELGIKHGDLNKHNFLIRNGKATLIDFENSTRCNDAKALEEESRTLQDELRDTTGRGGRTAESDAA</sequence>
<dbReference type="PROSITE" id="PS50181">
    <property type="entry name" value="FBOX"/>
    <property type="match status" value="1"/>
</dbReference>
<keyword evidence="4" id="KW-1185">Reference proteome</keyword>
<evidence type="ECO:0000259" key="2">
    <source>
        <dbReference type="PROSITE" id="PS50181"/>
    </source>
</evidence>
<reference evidence="3" key="1">
    <citation type="journal article" date="2020" name="Stud. Mycol.">
        <title>101 Dothideomycetes genomes: a test case for predicting lifestyles and emergence of pathogens.</title>
        <authorList>
            <person name="Haridas S."/>
            <person name="Albert R."/>
            <person name="Binder M."/>
            <person name="Bloem J."/>
            <person name="Labutti K."/>
            <person name="Salamov A."/>
            <person name="Andreopoulos B."/>
            <person name="Baker S."/>
            <person name="Barry K."/>
            <person name="Bills G."/>
            <person name="Bluhm B."/>
            <person name="Cannon C."/>
            <person name="Castanera R."/>
            <person name="Culley D."/>
            <person name="Daum C."/>
            <person name="Ezra D."/>
            <person name="Gonzalez J."/>
            <person name="Henrissat B."/>
            <person name="Kuo A."/>
            <person name="Liang C."/>
            <person name="Lipzen A."/>
            <person name="Lutzoni F."/>
            <person name="Magnuson J."/>
            <person name="Mondo S."/>
            <person name="Nolan M."/>
            <person name="Ohm R."/>
            <person name="Pangilinan J."/>
            <person name="Park H.-J."/>
            <person name="Ramirez L."/>
            <person name="Alfaro M."/>
            <person name="Sun H."/>
            <person name="Tritt A."/>
            <person name="Yoshinaga Y."/>
            <person name="Zwiers L.-H."/>
            <person name="Turgeon B."/>
            <person name="Goodwin S."/>
            <person name="Spatafora J."/>
            <person name="Crous P."/>
            <person name="Grigoriev I."/>
        </authorList>
    </citation>
    <scope>NUCLEOTIDE SEQUENCE</scope>
    <source>
        <strain evidence="3">HMLAC05119</strain>
    </source>
</reference>
<feature type="region of interest" description="Disordered" evidence="1">
    <location>
        <begin position="248"/>
        <end position="277"/>
    </location>
</feature>
<feature type="domain" description="F-box" evidence="2">
    <location>
        <begin position="56"/>
        <end position="102"/>
    </location>
</feature>
<accession>A0A6A5QQF6</accession>
<dbReference type="InterPro" id="IPR001810">
    <property type="entry name" value="F-box_dom"/>
</dbReference>
<feature type="region of interest" description="Disordered" evidence="1">
    <location>
        <begin position="549"/>
        <end position="576"/>
    </location>
</feature>
<gene>
    <name evidence="3" type="ORF">BDU57DRAFT_587687</name>
</gene>
<organism evidence="3 4">
    <name type="scientific">Ampelomyces quisqualis</name>
    <name type="common">Powdery mildew agent</name>
    <dbReference type="NCBI Taxonomy" id="50730"/>
    <lineage>
        <taxon>Eukaryota</taxon>
        <taxon>Fungi</taxon>
        <taxon>Dikarya</taxon>
        <taxon>Ascomycota</taxon>
        <taxon>Pezizomycotina</taxon>
        <taxon>Dothideomycetes</taxon>
        <taxon>Pleosporomycetidae</taxon>
        <taxon>Pleosporales</taxon>
        <taxon>Pleosporineae</taxon>
        <taxon>Phaeosphaeriaceae</taxon>
        <taxon>Ampelomyces</taxon>
    </lineage>
</organism>
<dbReference type="AlphaFoldDB" id="A0A6A5QQF6"/>
<dbReference type="Proteomes" id="UP000800096">
    <property type="component" value="Unassembled WGS sequence"/>
</dbReference>
<dbReference type="OrthoDB" id="2687876at2759"/>
<dbReference type="InterPro" id="IPR011009">
    <property type="entry name" value="Kinase-like_dom_sf"/>
</dbReference>
<proteinExistence type="predicted"/>
<dbReference type="SUPFAM" id="SSF56112">
    <property type="entry name" value="Protein kinase-like (PK-like)"/>
    <property type="match status" value="1"/>
</dbReference>
<name>A0A6A5QQF6_AMPQU</name>
<protein>
    <recommendedName>
        <fullName evidence="2">F-box domain-containing protein</fullName>
    </recommendedName>
</protein>
<evidence type="ECO:0000256" key="1">
    <source>
        <dbReference type="SAM" id="MobiDB-lite"/>
    </source>
</evidence>